<reference evidence="2 3" key="1">
    <citation type="journal article" date="2024" name="Nat. Commun.">
        <title>Phylogenomics reveals the evolutionary origins of lichenization in chlorophyte algae.</title>
        <authorList>
            <person name="Puginier C."/>
            <person name="Libourel C."/>
            <person name="Otte J."/>
            <person name="Skaloud P."/>
            <person name="Haon M."/>
            <person name="Grisel S."/>
            <person name="Petersen M."/>
            <person name="Berrin J.G."/>
            <person name="Delaux P.M."/>
            <person name="Dal Grande F."/>
            <person name="Keller J."/>
        </authorList>
    </citation>
    <scope>NUCLEOTIDE SEQUENCE [LARGE SCALE GENOMIC DNA]</scope>
    <source>
        <strain evidence="2 3">SAG 216-7</strain>
    </source>
</reference>
<feature type="domain" description="Polyketide synthase dehydratase" evidence="1">
    <location>
        <begin position="81"/>
        <end position="120"/>
    </location>
</feature>
<organism evidence="2 3">
    <name type="scientific">Coccomyxa subellipsoidea</name>
    <dbReference type="NCBI Taxonomy" id="248742"/>
    <lineage>
        <taxon>Eukaryota</taxon>
        <taxon>Viridiplantae</taxon>
        <taxon>Chlorophyta</taxon>
        <taxon>core chlorophytes</taxon>
        <taxon>Trebouxiophyceae</taxon>
        <taxon>Trebouxiophyceae incertae sedis</taxon>
        <taxon>Coccomyxaceae</taxon>
        <taxon>Coccomyxa</taxon>
    </lineage>
</organism>
<evidence type="ECO:0000259" key="1">
    <source>
        <dbReference type="Pfam" id="PF14765"/>
    </source>
</evidence>
<comment type="caution">
    <text evidence="2">The sequence shown here is derived from an EMBL/GenBank/DDBJ whole genome shotgun (WGS) entry which is preliminary data.</text>
</comment>
<keyword evidence="3" id="KW-1185">Reference proteome</keyword>
<evidence type="ECO:0000313" key="3">
    <source>
        <dbReference type="Proteomes" id="UP001491310"/>
    </source>
</evidence>
<dbReference type="Gene3D" id="3.10.129.110">
    <property type="entry name" value="Polyketide synthase dehydratase"/>
    <property type="match status" value="1"/>
</dbReference>
<evidence type="ECO:0000313" key="2">
    <source>
        <dbReference type="EMBL" id="KAK9907304.1"/>
    </source>
</evidence>
<dbReference type="Proteomes" id="UP001491310">
    <property type="component" value="Unassembled WGS sequence"/>
</dbReference>
<proteinExistence type="predicted"/>
<accession>A0ABR2YKJ7</accession>
<sequence length="124" mass="13850">MADGPYALNEDGTAKDPVAFQKALKSDSEKMVALEEEPESLRIVMGDDMHAFQELIKGVYQAEKKRMKRASKTMAERTIDAQRASATVPRDTVQLYQQLHASGLQYGPAFRLLRNVHTPDLSAQ</sequence>
<protein>
    <recommendedName>
        <fullName evidence="1">Polyketide synthase dehydratase domain-containing protein</fullName>
    </recommendedName>
</protein>
<gene>
    <name evidence="2" type="ORF">WJX75_001087</name>
</gene>
<dbReference type="InterPro" id="IPR049551">
    <property type="entry name" value="PKS_DH_C"/>
</dbReference>
<dbReference type="Pfam" id="PF14765">
    <property type="entry name" value="PS-DH"/>
    <property type="match status" value="1"/>
</dbReference>
<dbReference type="EMBL" id="JALJOT010000009">
    <property type="protein sequence ID" value="KAK9907304.1"/>
    <property type="molecule type" value="Genomic_DNA"/>
</dbReference>
<name>A0ABR2YKJ7_9CHLO</name>
<dbReference type="InterPro" id="IPR042104">
    <property type="entry name" value="PKS_dehydratase_sf"/>
</dbReference>